<feature type="signal peptide" evidence="1">
    <location>
        <begin position="1"/>
        <end position="20"/>
    </location>
</feature>
<dbReference type="PANTHER" id="PTHR22255:SF9">
    <property type="entry name" value="LP06548P"/>
    <property type="match status" value="1"/>
</dbReference>
<accession>A0A5E4M746</accession>
<evidence type="ECO:0000259" key="4">
    <source>
        <dbReference type="Pfam" id="PF23071"/>
    </source>
</evidence>
<dbReference type="Pfam" id="PF23070">
    <property type="entry name" value="DUF7043"/>
    <property type="match status" value="1"/>
</dbReference>
<feature type="domain" description="DUF7043" evidence="3">
    <location>
        <begin position="263"/>
        <end position="374"/>
    </location>
</feature>
<keyword evidence="1" id="KW-0732">Signal</keyword>
<dbReference type="Pfam" id="PF23069">
    <property type="entry name" value="DUF7042"/>
    <property type="match status" value="1"/>
</dbReference>
<feature type="chain" id="PRO_5022711491" evidence="1">
    <location>
        <begin position="21"/>
        <end position="566"/>
    </location>
</feature>
<name>A0A5E4M746_9HEMI</name>
<dbReference type="InterPro" id="IPR055471">
    <property type="entry name" value="DUF7043"/>
</dbReference>
<dbReference type="OrthoDB" id="9979716at2759"/>
<dbReference type="GO" id="GO:0061909">
    <property type="term" value="P:autophagosome-lysosome fusion"/>
    <property type="evidence" value="ECO:0007669"/>
    <property type="project" value="TreeGrafter"/>
</dbReference>
<reference evidence="5 6" key="1">
    <citation type="submission" date="2019-08" db="EMBL/GenBank/DDBJ databases">
        <authorList>
            <person name="Alioto T."/>
            <person name="Alioto T."/>
            <person name="Gomez Garrido J."/>
        </authorList>
    </citation>
    <scope>NUCLEOTIDE SEQUENCE [LARGE SCALE GENOMIC DNA]</scope>
</reference>
<sequence>MTVLPVLGLLITVVVHRIYGQCEFPVSWSGRWFQSGVNHYININSTSITTKGVCVKNISDKFLIEDRDENNCRRCLVITEKHQNVIQYKENPICESRSLEELCGEITSDAPLFSMFRVDAMPITCPFDGLQAPFQFSYSRGGYTECKYPVSKADSCTSDSRLKLKFQACPDVLNTESTVEELVCMASWKDGSTKYMIGKLELSPTSSDEDKYRCFVVGKSNGGQFEMAQSGDATCNGMSSPTDGSRTMKFTRVESHHHHGPGSGCRYPPWLTEHHTWHSLNHGHVYHFSPRNGTLRKSIPGAGPDHDIRAACFKEINVTDTRATIVTHYTIGCQSGYTCMRFYRRDSQVVEIQEGENPVENSDEACRPDNFHSQLLTYSTLVPPLPKGVECPFHGRYEISSGLNAEDVGKALAASRPGSENNQDKPTPCDPPGKQYLTIGCNSPDTMEFQSECGTKTVAAYTCYGHWKNEKNGVDYVISTMQGRSTSNPRRYCFVMSQVNGIAQQTINIATILESCHLHTLSGIPRWTFNITHQGPCSSESSSATTPGMPALVLLAALLAAVVNRR</sequence>
<dbReference type="InterPro" id="IPR055472">
    <property type="entry name" value="DUF7044"/>
</dbReference>
<dbReference type="InterPro" id="IPR055470">
    <property type="entry name" value="DUF7042"/>
</dbReference>
<keyword evidence="6" id="KW-1185">Reference proteome</keyword>
<dbReference type="Proteomes" id="UP000325440">
    <property type="component" value="Unassembled WGS sequence"/>
</dbReference>
<proteinExistence type="predicted"/>
<feature type="domain" description="DUF7042" evidence="2">
    <location>
        <begin position="122"/>
        <end position="251"/>
    </location>
</feature>
<organism evidence="5 6">
    <name type="scientific">Cinara cedri</name>
    <dbReference type="NCBI Taxonomy" id="506608"/>
    <lineage>
        <taxon>Eukaryota</taxon>
        <taxon>Metazoa</taxon>
        <taxon>Ecdysozoa</taxon>
        <taxon>Arthropoda</taxon>
        <taxon>Hexapoda</taxon>
        <taxon>Insecta</taxon>
        <taxon>Pterygota</taxon>
        <taxon>Neoptera</taxon>
        <taxon>Paraneoptera</taxon>
        <taxon>Hemiptera</taxon>
        <taxon>Sternorrhyncha</taxon>
        <taxon>Aphidomorpha</taxon>
        <taxon>Aphidoidea</taxon>
        <taxon>Aphididae</taxon>
        <taxon>Lachninae</taxon>
        <taxon>Cinara</taxon>
    </lineage>
</organism>
<evidence type="ECO:0000313" key="6">
    <source>
        <dbReference type="Proteomes" id="UP000325440"/>
    </source>
</evidence>
<feature type="domain" description="DUF7044" evidence="4">
    <location>
        <begin position="21"/>
        <end position="104"/>
    </location>
</feature>
<dbReference type="EMBL" id="CABPRJ010000476">
    <property type="protein sequence ID" value="VVC27833.1"/>
    <property type="molecule type" value="Genomic_DNA"/>
</dbReference>
<evidence type="ECO:0000256" key="1">
    <source>
        <dbReference type="SAM" id="SignalP"/>
    </source>
</evidence>
<protein>
    <submittedName>
        <fullName evidence="5">Uncharacterized protein</fullName>
    </submittedName>
</protein>
<dbReference type="Pfam" id="PF23071">
    <property type="entry name" value="DUF7044"/>
    <property type="match status" value="1"/>
</dbReference>
<evidence type="ECO:0000259" key="2">
    <source>
        <dbReference type="Pfam" id="PF23069"/>
    </source>
</evidence>
<dbReference type="AlphaFoldDB" id="A0A5E4M746"/>
<gene>
    <name evidence="5" type="ORF">CINCED_3A022922</name>
</gene>
<evidence type="ECO:0000259" key="3">
    <source>
        <dbReference type="Pfam" id="PF23070"/>
    </source>
</evidence>
<dbReference type="PANTHER" id="PTHR22255">
    <property type="entry name" value="LP06548P"/>
    <property type="match status" value="1"/>
</dbReference>
<evidence type="ECO:0000313" key="5">
    <source>
        <dbReference type="EMBL" id="VVC27833.1"/>
    </source>
</evidence>